<dbReference type="EMBL" id="VSRR010104934">
    <property type="protein sequence ID" value="MPC96180.1"/>
    <property type="molecule type" value="Genomic_DNA"/>
</dbReference>
<accession>A0A5B7JHG5</accession>
<organism evidence="2 3">
    <name type="scientific">Portunus trituberculatus</name>
    <name type="common">Swimming crab</name>
    <name type="synonym">Neptunus trituberculatus</name>
    <dbReference type="NCBI Taxonomy" id="210409"/>
    <lineage>
        <taxon>Eukaryota</taxon>
        <taxon>Metazoa</taxon>
        <taxon>Ecdysozoa</taxon>
        <taxon>Arthropoda</taxon>
        <taxon>Crustacea</taxon>
        <taxon>Multicrustacea</taxon>
        <taxon>Malacostraca</taxon>
        <taxon>Eumalacostraca</taxon>
        <taxon>Eucarida</taxon>
        <taxon>Decapoda</taxon>
        <taxon>Pleocyemata</taxon>
        <taxon>Brachyura</taxon>
        <taxon>Eubrachyura</taxon>
        <taxon>Portunoidea</taxon>
        <taxon>Portunidae</taxon>
        <taxon>Portuninae</taxon>
        <taxon>Portunus</taxon>
    </lineage>
</organism>
<dbReference type="AlphaFoldDB" id="A0A5B7JHG5"/>
<reference evidence="2 3" key="1">
    <citation type="submission" date="2019-05" db="EMBL/GenBank/DDBJ databases">
        <title>Another draft genome of Portunus trituberculatus and its Hox gene families provides insights of decapod evolution.</title>
        <authorList>
            <person name="Jeong J.-H."/>
            <person name="Song I."/>
            <person name="Kim S."/>
            <person name="Choi T."/>
            <person name="Kim D."/>
            <person name="Ryu S."/>
            <person name="Kim W."/>
        </authorList>
    </citation>
    <scope>NUCLEOTIDE SEQUENCE [LARGE SCALE GENOMIC DNA]</scope>
    <source>
        <tissue evidence="2">Muscle</tissue>
    </source>
</reference>
<keyword evidence="1" id="KW-0812">Transmembrane</keyword>
<evidence type="ECO:0000256" key="1">
    <source>
        <dbReference type="SAM" id="Phobius"/>
    </source>
</evidence>
<feature type="transmembrane region" description="Helical" evidence="1">
    <location>
        <begin position="95"/>
        <end position="116"/>
    </location>
</feature>
<keyword evidence="3" id="KW-1185">Reference proteome</keyword>
<evidence type="ECO:0000313" key="3">
    <source>
        <dbReference type="Proteomes" id="UP000324222"/>
    </source>
</evidence>
<feature type="transmembrane region" description="Helical" evidence="1">
    <location>
        <begin position="32"/>
        <end position="52"/>
    </location>
</feature>
<evidence type="ECO:0000313" key="2">
    <source>
        <dbReference type="EMBL" id="MPC96180.1"/>
    </source>
</evidence>
<sequence length="171" mass="18758">MDAALRQGKPPRLHASTPLAKGRLPLYGATRVARSLMCVCVCVCVLMTQHFLPRPSLPFTTPLLTLTTTTTTTTTTIIPLSIHLSVYLSISHQSFHLPILLAFTFRRIFLLGVFILTSRFAHPPPLAPYPSPLTAPPPTLTFRPGAPHVICLKYFPAALLSLSKFRLTSVS</sequence>
<keyword evidence="1" id="KW-1133">Transmembrane helix</keyword>
<dbReference type="Proteomes" id="UP000324222">
    <property type="component" value="Unassembled WGS sequence"/>
</dbReference>
<keyword evidence="1" id="KW-0472">Membrane</keyword>
<name>A0A5B7JHG5_PORTR</name>
<protein>
    <submittedName>
        <fullName evidence="2">Uncharacterized protein</fullName>
    </submittedName>
</protein>
<proteinExistence type="predicted"/>
<comment type="caution">
    <text evidence="2">The sequence shown here is derived from an EMBL/GenBank/DDBJ whole genome shotgun (WGS) entry which is preliminary data.</text>
</comment>
<gene>
    <name evidence="2" type="ORF">E2C01_091422</name>
</gene>